<protein>
    <recommendedName>
        <fullName evidence="1">STAS domain-containing protein</fullName>
    </recommendedName>
</protein>
<proteinExistence type="predicted"/>
<dbReference type="Proteomes" id="UP000520814">
    <property type="component" value="Unassembled WGS sequence"/>
</dbReference>
<dbReference type="SUPFAM" id="SSF52091">
    <property type="entry name" value="SpoIIaa-like"/>
    <property type="match status" value="1"/>
</dbReference>
<sequence length="107" mass="11927">MNKISLYPAGRTALLRCNAPLSGGPDVTQLVTQIERTGAREVLLDTTKASWADSDGLRWLLSLHQMLQTHGRSLRIVAQENGRIWRNITLLQTDLPLFGSVRAALQY</sequence>
<dbReference type="AlphaFoldDB" id="A0A7W9SS72"/>
<evidence type="ECO:0000313" key="2">
    <source>
        <dbReference type="EMBL" id="MBB6051882.1"/>
    </source>
</evidence>
<dbReference type="PROSITE" id="PS50801">
    <property type="entry name" value="STAS"/>
    <property type="match status" value="1"/>
</dbReference>
<evidence type="ECO:0000259" key="1">
    <source>
        <dbReference type="PROSITE" id="PS50801"/>
    </source>
</evidence>
<gene>
    <name evidence="2" type="ORF">HNQ39_003692</name>
</gene>
<dbReference type="InterPro" id="IPR036513">
    <property type="entry name" value="STAS_dom_sf"/>
</dbReference>
<dbReference type="InterPro" id="IPR002645">
    <property type="entry name" value="STAS_dom"/>
</dbReference>
<reference evidence="2 3" key="1">
    <citation type="submission" date="2020-08" db="EMBL/GenBank/DDBJ databases">
        <title>Genomic Encyclopedia of Type Strains, Phase IV (KMG-IV): sequencing the most valuable type-strain genomes for metagenomic binning, comparative biology and taxonomic classification.</title>
        <authorList>
            <person name="Goeker M."/>
        </authorList>
    </citation>
    <scope>NUCLEOTIDE SEQUENCE [LARGE SCALE GENOMIC DNA]</scope>
    <source>
        <strain evidence="2 3">DSM 23562</strain>
    </source>
</reference>
<name>A0A7W9SS72_ARMRO</name>
<dbReference type="Gene3D" id="3.30.750.24">
    <property type="entry name" value="STAS domain"/>
    <property type="match status" value="1"/>
</dbReference>
<dbReference type="EMBL" id="JACHGW010000003">
    <property type="protein sequence ID" value="MBB6051882.1"/>
    <property type="molecule type" value="Genomic_DNA"/>
</dbReference>
<keyword evidence="3" id="KW-1185">Reference proteome</keyword>
<evidence type="ECO:0000313" key="3">
    <source>
        <dbReference type="Proteomes" id="UP000520814"/>
    </source>
</evidence>
<dbReference type="RefSeq" id="WP_184199775.1">
    <property type="nucleotide sequence ID" value="NZ_JACHGW010000003.1"/>
</dbReference>
<accession>A0A7W9SS72</accession>
<organism evidence="2 3">
    <name type="scientific">Armatimonas rosea</name>
    <dbReference type="NCBI Taxonomy" id="685828"/>
    <lineage>
        <taxon>Bacteria</taxon>
        <taxon>Bacillati</taxon>
        <taxon>Armatimonadota</taxon>
        <taxon>Armatimonadia</taxon>
        <taxon>Armatimonadales</taxon>
        <taxon>Armatimonadaceae</taxon>
        <taxon>Armatimonas</taxon>
    </lineage>
</organism>
<dbReference type="Pfam" id="PF01740">
    <property type="entry name" value="STAS"/>
    <property type="match status" value="1"/>
</dbReference>
<comment type="caution">
    <text evidence="2">The sequence shown here is derived from an EMBL/GenBank/DDBJ whole genome shotgun (WGS) entry which is preliminary data.</text>
</comment>
<feature type="domain" description="STAS" evidence="1">
    <location>
        <begin position="1"/>
        <end position="88"/>
    </location>
</feature>